<sequence length="388" mass="45456">MPKFNGVFEASLITGKRFTHIEHKNKTIQQNQLKFTMGADSFIIENLDYILNGSMTKKYDGLSYLSSNKVKELYFLKYGNDYITEFYFSAGEYFLLSILKFINEFGYKKNKENLGLIIIDEIEISLHPLAQKRLIEKLKEFKDKYNLLIIFATHSLHIIDNIDPKDVYYFENKNGICSMSNPIHKGYLSSRLYEHSHYDKIILVEDDLAKKFINKLIKDDNVDNLLYEIISVGGWEKVLEIYRINENSKIYSNAEVIVVLDGDVNSKEKAAKGIYSDIKKRFLPIENIEKYTVTKLYIDNDVRKKIERNFLGHKTLESLPINIKTNTTEEIKQSYKKGIIEEIQKASGKSVYSYQIEDFLIEEIINKLKKEENENIEKFKKNILDFLK</sequence>
<dbReference type="EMBL" id="JAPZCX010000002">
    <property type="protein sequence ID" value="MDN5069658.1"/>
    <property type="molecule type" value="Genomic_DNA"/>
</dbReference>
<dbReference type="Gene3D" id="3.40.50.300">
    <property type="entry name" value="P-loop containing nucleotide triphosphate hydrolases"/>
    <property type="match status" value="1"/>
</dbReference>
<dbReference type="SUPFAM" id="SSF52540">
    <property type="entry name" value="P-loop containing nucleoside triphosphate hydrolases"/>
    <property type="match status" value="1"/>
</dbReference>
<dbReference type="Pfam" id="PF13175">
    <property type="entry name" value="AAA_15"/>
    <property type="match status" value="1"/>
</dbReference>
<protein>
    <submittedName>
        <fullName evidence="2">AAA family ATPase</fullName>
    </submittedName>
</protein>
<evidence type="ECO:0000313" key="2">
    <source>
        <dbReference type="EMBL" id="MDN5069658.1"/>
    </source>
</evidence>
<reference evidence="2" key="1">
    <citation type="submission" date="2022-12" db="EMBL/GenBank/DDBJ databases">
        <authorList>
            <person name="Uljanovas D."/>
        </authorList>
    </citation>
    <scope>NUCLEOTIDE SEQUENCE</scope>
    <source>
        <strain evidence="2">RCM69</strain>
    </source>
</reference>
<organism evidence="2 3">
    <name type="scientific">Aliarcobacter butzleri</name>
    <dbReference type="NCBI Taxonomy" id="28197"/>
    <lineage>
        <taxon>Bacteria</taxon>
        <taxon>Pseudomonadati</taxon>
        <taxon>Campylobacterota</taxon>
        <taxon>Epsilonproteobacteria</taxon>
        <taxon>Campylobacterales</taxon>
        <taxon>Arcobacteraceae</taxon>
        <taxon>Aliarcobacter</taxon>
    </lineage>
</organism>
<dbReference type="PANTHER" id="PTHR43581:SF2">
    <property type="entry name" value="EXCINUCLEASE ATPASE SUBUNIT"/>
    <property type="match status" value="1"/>
</dbReference>
<gene>
    <name evidence="2" type="ORF">O8C76_01295</name>
</gene>
<dbReference type="AlphaFoldDB" id="A0AAW7PVK7"/>
<feature type="domain" description="Endonuclease GajA/Old nuclease/RecF-like AAA" evidence="1">
    <location>
        <begin position="66"/>
        <end position="159"/>
    </location>
</feature>
<comment type="caution">
    <text evidence="2">The sequence shown here is derived from an EMBL/GenBank/DDBJ whole genome shotgun (WGS) entry which is preliminary data.</text>
</comment>
<dbReference type="PANTHER" id="PTHR43581">
    <property type="entry name" value="ATP/GTP PHOSPHATASE"/>
    <property type="match status" value="1"/>
</dbReference>
<accession>A0AAW7PVK7</accession>
<dbReference type="InterPro" id="IPR041685">
    <property type="entry name" value="AAA_GajA/Old/RecF-like"/>
</dbReference>
<evidence type="ECO:0000313" key="3">
    <source>
        <dbReference type="Proteomes" id="UP001170288"/>
    </source>
</evidence>
<evidence type="ECO:0000259" key="1">
    <source>
        <dbReference type="Pfam" id="PF13175"/>
    </source>
</evidence>
<dbReference type="InterPro" id="IPR051396">
    <property type="entry name" value="Bact_Antivir_Def_Nuclease"/>
</dbReference>
<dbReference type="Proteomes" id="UP001170288">
    <property type="component" value="Unassembled WGS sequence"/>
</dbReference>
<reference evidence="2" key="2">
    <citation type="journal article" date="2023" name="Microorganisms">
        <title>Genomic Characterization of Arcobacter butzleri Strains Isolated from Various Sources in Lithuania.</title>
        <authorList>
            <person name="Uljanovas D."/>
            <person name="Golz G."/>
            <person name="Fleischmann S."/>
            <person name="Kudirkiene E."/>
            <person name="Kasetiene N."/>
            <person name="Grineviciene A."/>
            <person name="Tamuleviciene E."/>
            <person name="Aksomaitiene J."/>
            <person name="Alter T."/>
            <person name="Malakauskas M."/>
        </authorList>
    </citation>
    <scope>NUCLEOTIDE SEQUENCE</scope>
    <source>
        <strain evidence="2">RCM69</strain>
    </source>
</reference>
<proteinExistence type="predicted"/>
<dbReference type="RefSeq" id="WP_301371929.1">
    <property type="nucleotide sequence ID" value="NZ_JAPZCX010000002.1"/>
</dbReference>
<dbReference type="InterPro" id="IPR027417">
    <property type="entry name" value="P-loop_NTPase"/>
</dbReference>
<name>A0AAW7PVK7_9BACT</name>